<reference evidence="3" key="1">
    <citation type="journal article" date="2014" name="Int. J. Syst. Evol. Microbiol.">
        <title>Complete genome sequence of Corynebacterium casei LMG S-19264T (=DSM 44701T), isolated from a smear-ripened cheese.</title>
        <authorList>
            <consortium name="US DOE Joint Genome Institute (JGI-PGF)"/>
            <person name="Walter F."/>
            <person name="Albersmeier A."/>
            <person name="Kalinowski J."/>
            <person name="Ruckert C."/>
        </authorList>
    </citation>
    <scope>NUCLEOTIDE SEQUENCE</scope>
    <source>
        <strain evidence="3">CGMCC 4.7201</strain>
    </source>
</reference>
<dbReference type="PIRSF" id="PIRSF002741">
    <property type="entry name" value="MppA"/>
    <property type="match status" value="1"/>
</dbReference>
<dbReference type="Gene3D" id="3.10.105.10">
    <property type="entry name" value="Dipeptide-binding Protein, Domain 3"/>
    <property type="match status" value="1"/>
</dbReference>
<accession>A0A918E0E0</accession>
<evidence type="ECO:0000259" key="2">
    <source>
        <dbReference type="Pfam" id="PF00496"/>
    </source>
</evidence>
<comment type="caution">
    <text evidence="3">The sequence shown here is derived from an EMBL/GenBank/DDBJ whole genome shotgun (WGS) entry which is preliminary data.</text>
</comment>
<dbReference type="Proteomes" id="UP000641932">
    <property type="component" value="Unassembled WGS sequence"/>
</dbReference>
<dbReference type="EMBL" id="BMMS01000019">
    <property type="protein sequence ID" value="GGO92935.1"/>
    <property type="molecule type" value="Genomic_DNA"/>
</dbReference>
<reference evidence="3" key="2">
    <citation type="submission" date="2020-09" db="EMBL/GenBank/DDBJ databases">
        <authorList>
            <person name="Sun Q."/>
            <person name="Zhou Y."/>
        </authorList>
    </citation>
    <scope>NUCLEOTIDE SEQUENCE</scope>
    <source>
        <strain evidence="3">CGMCC 4.7201</strain>
    </source>
</reference>
<protein>
    <submittedName>
        <fullName evidence="3">Peptide ABC transporter substrate-binding protein</fullName>
    </submittedName>
</protein>
<dbReference type="PROSITE" id="PS51257">
    <property type="entry name" value="PROKAR_LIPOPROTEIN"/>
    <property type="match status" value="1"/>
</dbReference>
<organism evidence="3 4">
    <name type="scientific">Wenjunlia tyrosinilytica</name>
    <dbReference type="NCBI Taxonomy" id="1544741"/>
    <lineage>
        <taxon>Bacteria</taxon>
        <taxon>Bacillati</taxon>
        <taxon>Actinomycetota</taxon>
        <taxon>Actinomycetes</taxon>
        <taxon>Kitasatosporales</taxon>
        <taxon>Streptomycetaceae</taxon>
        <taxon>Wenjunlia</taxon>
    </lineage>
</organism>
<dbReference type="InterPro" id="IPR039424">
    <property type="entry name" value="SBP_5"/>
</dbReference>
<dbReference type="SUPFAM" id="SSF53850">
    <property type="entry name" value="Periplasmic binding protein-like II"/>
    <property type="match status" value="1"/>
</dbReference>
<evidence type="ECO:0000313" key="3">
    <source>
        <dbReference type="EMBL" id="GGO92935.1"/>
    </source>
</evidence>
<dbReference type="CDD" id="cd08506">
    <property type="entry name" value="PBP2_clavulanate_OppA2"/>
    <property type="match status" value="1"/>
</dbReference>
<evidence type="ECO:0000256" key="1">
    <source>
        <dbReference type="SAM" id="SignalP"/>
    </source>
</evidence>
<keyword evidence="1" id="KW-0732">Signal</keyword>
<dbReference type="GO" id="GO:0015833">
    <property type="term" value="P:peptide transport"/>
    <property type="evidence" value="ECO:0007669"/>
    <property type="project" value="TreeGrafter"/>
</dbReference>
<keyword evidence="4" id="KW-1185">Reference proteome</keyword>
<gene>
    <name evidence="3" type="ORF">GCM10012280_44260</name>
</gene>
<name>A0A918E0E0_9ACTN</name>
<dbReference type="GO" id="GO:1904680">
    <property type="term" value="F:peptide transmembrane transporter activity"/>
    <property type="evidence" value="ECO:0007669"/>
    <property type="project" value="TreeGrafter"/>
</dbReference>
<feature type="signal peptide" evidence="1">
    <location>
        <begin position="1"/>
        <end position="29"/>
    </location>
</feature>
<dbReference type="Pfam" id="PF00496">
    <property type="entry name" value="SBP_bac_5"/>
    <property type="match status" value="1"/>
</dbReference>
<feature type="chain" id="PRO_5036827961" evidence="1">
    <location>
        <begin position="30"/>
        <end position="590"/>
    </location>
</feature>
<dbReference type="InterPro" id="IPR000914">
    <property type="entry name" value="SBP_5_dom"/>
</dbReference>
<evidence type="ECO:0000313" key="4">
    <source>
        <dbReference type="Proteomes" id="UP000641932"/>
    </source>
</evidence>
<dbReference type="AlphaFoldDB" id="A0A918E0E0"/>
<dbReference type="InterPro" id="IPR030678">
    <property type="entry name" value="Peptide/Ni-bd"/>
</dbReference>
<dbReference type="GO" id="GO:0043190">
    <property type="term" value="C:ATP-binding cassette (ABC) transporter complex"/>
    <property type="evidence" value="ECO:0007669"/>
    <property type="project" value="InterPro"/>
</dbReference>
<dbReference type="RefSeq" id="WP_189133506.1">
    <property type="nucleotide sequence ID" value="NZ_BMMS01000019.1"/>
</dbReference>
<sequence>MTSTRSSRRALAAGTAVVIAALLSTSACGGGDDESDGGNRPAGFNAATKGVVNTSTAKGGTLKFIGSQDFDSLDPQRMYYGFAWDFSRFYTRQLITYDNKPGAKSTSLVPDLATAKAEISSDGRTYTYRLRDGITFEDGSPITAQDIKYGIERIWAQDVISGGPTYLKQILDPKGEYKGPYKDKDPKKLGLKSIETPDAKTIIFKLPKPNGDFEQILALPSSSPLKPDRDKAAKYALKPFSSGPYKFESYSPNKGAVLVRNDKWSKSSDPIRAALPDKVTVTINSNADDVDKRLIKGDYDLDINATGMTQSGRTTALKQHKANVDNGTTSFIRYAVFPEKVKPMDNVHCRKAVIYAADKKALQTARGGPLAGGDIAANMLPKSIKGADDYDPYGALQNGGAANTAKAEEELKACGKPGGFSTVISVRNNKPAEVATAEALQECLGKVGIKADVDQIDGAQSSSITGSPSVVRKKGYGIIITGWGPDFPTGQGFSQPLVDGRFIAQSGNYNNSELNDPAINKLFDDAIAETDPVKAGEIYKQINHKVSDRADYLPFVYEKTITWRSSRLTNVYTADSYNGRYDYVSLGVAK</sequence>
<feature type="domain" description="Solute-binding protein family 5" evidence="2">
    <location>
        <begin position="108"/>
        <end position="500"/>
    </location>
</feature>
<proteinExistence type="predicted"/>
<dbReference type="Gene3D" id="3.40.190.10">
    <property type="entry name" value="Periplasmic binding protein-like II"/>
    <property type="match status" value="1"/>
</dbReference>
<dbReference type="GO" id="GO:0042597">
    <property type="term" value="C:periplasmic space"/>
    <property type="evidence" value="ECO:0007669"/>
    <property type="project" value="UniProtKB-ARBA"/>
</dbReference>
<dbReference type="PANTHER" id="PTHR30290:SF83">
    <property type="entry name" value="ABC TRANSPORTER SUBSTRATE-BINDING PROTEIN"/>
    <property type="match status" value="1"/>
</dbReference>
<dbReference type="PANTHER" id="PTHR30290">
    <property type="entry name" value="PERIPLASMIC BINDING COMPONENT OF ABC TRANSPORTER"/>
    <property type="match status" value="1"/>
</dbReference>